<keyword evidence="2" id="KW-1185">Reference proteome</keyword>
<reference evidence="1 2" key="1">
    <citation type="journal article" date="2021" name="ISME Commun">
        <title>Automated analysis of genomic sequences facilitates high-throughput and comprehensive description of bacteria.</title>
        <authorList>
            <person name="Hitch T.C.A."/>
        </authorList>
    </citation>
    <scope>NUCLEOTIDE SEQUENCE [LARGE SCALE GENOMIC DNA]</scope>
    <source>
        <strain evidence="1 2">Sanger_109</strain>
    </source>
</reference>
<protein>
    <submittedName>
        <fullName evidence="1">Uncharacterized protein</fullName>
    </submittedName>
</protein>
<evidence type="ECO:0000313" key="1">
    <source>
        <dbReference type="EMBL" id="MCU6763043.1"/>
    </source>
</evidence>
<dbReference type="SMART" id="SM00710">
    <property type="entry name" value="PbH1"/>
    <property type="match status" value="7"/>
</dbReference>
<comment type="caution">
    <text evidence="1">The sequence shown here is derived from an EMBL/GenBank/DDBJ whole genome shotgun (WGS) entry which is preliminary data.</text>
</comment>
<organism evidence="1 2">
    <name type="scientific">Brotonthovivens ammoniilytica</name>
    <dbReference type="NCBI Taxonomy" id="2981725"/>
    <lineage>
        <taxon>Bacteria</taxon>
        <taxon>Bacillati</taxon>
        <taxon>Bacillota</taxon>
        <taxon>Clostridia</taxon>
        <taxon>Lachnospirales</taxon>
        <taxon>Lachnospiraceae</taxon>
        <taxon>Brotonthovivens</taxon>
    </lineage>
</organism>
<dbReference type="Proteomes" id="UP001652442">
    <property type="component" value="Unassembled WGS sequence"/>
</dbReference>
<accession>A0ABT2TLF5</accession>
<dbReference type="InterPro" id="IPR006626">
    <property type="entry name" value="PbH1"/>
</dbReference>
<dbReference type="InterPro" id="IPR011050">
    <property type="entry name" value="Pectin_lyase_fold/virulence"/>
</dbReference>
<dbReference type="RefSeq" id="WP_158425699.1">
    <property type="nucleotide sequence ID" value="NZ_JAOQJQ010000005.1"/>
</dbReference>
<proteinExistence type="predicted"/>
<evidence type="ECO:0000313" key="2">
    <source>
        <dbReference type="Proteomes" id="UP001652442"/>
    </source>
</evidence>
<dbReference type="EMBL" id="JAOQJQ010000005">
    <property type="protein sequence ID" value="MCU6763043.1"/>
    <property type="molecule type" value="Genomic_DNA"/>
</dbReference>
<dbReference type="SUPFAM" id="SSF51126">
    <property type="entry name" value="Pectin lyase-like"/>
    <property type="match status" value="1"/>
</dbReference>
<name>A0ABT2TLF5_9FIRM</name>
<gene>
    <name evidence="1" type="ORF">OCV88_12020</name>
</gene>
<sequence>MKRKSAGRVCGVLAVCLIAGILTVFCQEHKKQNFTKADTGPVSSLETFTGNIYDLSRMVHKDISRQAEISKGKGKQESRFDKILSASRQKSSSGAWCYVLSDGIFGERYYEKENFYAVGWRFTEKNGERDWYFFDEETGFMVKDTVVDGAVISEQGYASAVCASDMQSLNNVQDSVHCGEVLLIDQINCDSEVKIKKDTLFVTLSGSSQKIAPQENRYEMECVLNVQDARLCIGTGVQIDQKGCAQSAVRLSEGGVFDCYGTVGDLTGKGMKYGIQALSSNADICLYQGSSVVGNAVGIYSLGRTLISGGTITLNGQKKADETVSGSEKISGSRAHGIEQKGGTLTMTGGAVWNNGRLGSDTESGSLGGGIFLYQSAVMNMSGGVIAANRAAAGGGIYVDKGCKLTVTGGRIGGSTGCYESSDKNTSACGNYARENRTTGKKKQYRLGAGGGIYSLGTVVLEGKKKIRIDYNTSKGAAGGGGINAASGKLFMEGTISVSSNRADSSRGVQVSELYGGGDSNGEGGGIRMGQEASGVYAECYVNCDDTKEHNQRTGNIQISSNTASGDGGGIFESSAEKNMLYIKGSVKVQNNRSLENGGGGIKSLGGRLHVEGAVVSGNRAENGNHGGGIITAGKTVIRNCQVYQNRSEKEGGGICFYKSTAGTCGTGSILDTAIYENGSKSGGDGITVRGSASVTVGSGTSIYKNYGKGQGIRCGKGSRLYLWGSAVVKRGNTVFLDPGCAIEITGKLTSTEEPVAVLDTDKGSDRRPGRVLVRTAYPEGSGADTLYDKKDHMRFELAFSHTDTGAEAKLRDGSRVSGRIAGTISDKDIYLSESYLISYDTGSRQIPGAVDDDILLSVYSQEKYWMEPVVLDLKEPQILNPDIRAAGWEFSFWEGSNHRIYSETKAEYDTNKSLTLTARWSEEHVSVLEAWLYNHTGWLRGLMKGQKTDVVYRTFSAGDTGIIVFRCRNLKQVRIVWPDTGSSKELKYYDEQEKLLKDAVYGTSDLESNLEETFVTGSYLFQVPLKAEKGTYQVTVEGWTKDNRKIEVPLELSVGSERITSDFRTRLR</sequence>